<dbReference type="InterPro" id="IPR017695">
    <property type="entry name" value="Se-dep_Mo_hydrolase_YqeB"/>
</dbReference>
<dbReference type="GeneID" id="88848652"/>
<dbReference type="RefSeq" id="WP_126421371.1">
    <property type="nucleotide sequence ID" value="NZ_AP019367.1"/>
</dbReference>
<organism evidence="1 2">
    <name type="scientific">Parolsenella catena</name>
    <dbReference type="NCBI Taxonomy" id="2003188"/>
    <lineage>
        <taxon>Bacteria</taxon>
        <taxon>Bacillati</taxon>
        <taxon>Actinomycetota</taxon>
        <taxon>Coriobacteriia</taxon>
        <taxon>Coriobacteriales</taxon>
        <taxon>Atopobiaceae</taxon>
        <taxon>Parolsenella</taxon>
    </lineage>
</organism>
<dbReference type="OrthoDB" id="9815497at2"/>
<keyword evidence="2" id="KW-1185">Reference proteome</keyword>
<name>A0A3G9JWX4_9ACTN</name>
<dbReference type="EMBL" id="AP019367">
    <property type="protein sequence ID" value="BBH49928.1"/>
    <property type="molecule type" value="Genomic_DNA"/>
</dbReference>
<sequence>MLVEIRGAGDIATGIALRLHRAGCKVVMCDLPTPTSIRRTVCFSEAIRLGECEVEGVRARLAHSLAEARTIVVSGEVAVLVDPEGASARELRPAVLVDAILAKRNLGTTMDMAPVVIGVGPGFTAGRDCHAVVETKRGHYLGQVILDGPAAPNTGIPGVIAGHSADRVLRAPADGVFEPVLQIGDVVRAGQVAATVAGVPMTCTIDGVLRGLLQAGVEVTAGMKSGDIDPRCERAHCFTASDKARAVGGGVLEAICMFTSRLEG</sequence>
<reference evidence="2" key="1">
    <citation type="submission" date="2018-11" db="EMBL/GenBank/DDBJ databases">
        <title>Comparative genomics of Parolsenella catena and Libanicoccus massiliensis: Reclassification of Libanicoccus massiliensis as Parolsenella massiliensis comb. nov.</title>
        <authorList>
            <person name="Sakamoto M."/>
            <person name="Ikeyama N."/>
            <person name="Murakami T."/>
            <person name="Mori H."/>
            <person name="Yuki M."/>
            <person name="Ohkuma M."/>
        </authorList>
    </citation>
    <scope>NUCLEOTIDE SEQUENCE [LARGE SCALE GENOMIC DNA]</scope>
    <source>
        <strain evidence="2">JCM 31932</strain>
    </source>
</reference>
<dbReference type="KEGG" id="pcat:Pcatena_05150"/>
<dbReference type="Proteomes" id="UP000273154">
    <property type="component" value="Chromosome"/>
</dbReference>
<accession>A0A3G9JWX4</accession>
<proteinExistence type="predicted"/>
<protein>
    <submittedName>
        <fullName evidence="1">Molybdenum hydroxylase</fullName>
    </submittedName>
</protein>
<dbReference type="NCBIfam" id="TIGR03309">
    <property type="entry name" value="matur_yqeB"/>
    <property type="match status" value="1"/>
</dbReference>
<evidence type="ECO:0000313" key="1">
    <source>
        <dbReference type="EMBL" id="BBH49928.1"/>
    </source>
</evidence>
<dbReference type="AlphaFoldDB" id="A0A3G9JWX4"/>
<dbReference type="Gene3D" id="3.40.630.10">
    <property type="entry name" value="Zn peptidases"/>
    <property type="match status" value="1"/>
</dbReference>
<evidence type="ECO:0000313" key="2">
    <source>
        <dbReference type="Proteomes" id="UP000273154"/>
    </source>
</evidence>
<gene>
    <name evidence="1" type="ORF">Pcatena_05150</name>
</gene>